<dbReference type="SUPFAM" id="SSF55797">
    <property type="entry name" value="PR-1-like"/>
    <property type="match status" value="1"/>
</dbReference>
<dbReference type="Pfam" id="PF00188">
    <property type="entry name" value="CAP"/>
    <property type="match status" value="1"/>
</dbReference>
<evidence type="ECO:0000259" key="2">
    <source>
        <dbReference type="SMART" id="SM00198"/>
    </source>
</evidence>
<dbReference type="WBParaSite" id="MCU_008411-RA">
    <property type="protein sequence ID" value="MCU_008411-RA"/>
    <property type="gene ID" value="MCU_008411"/>
</dbReference>
<name>A0A5K3FI94_MESCO</name>
<accession>A0A5K3FI94</accession>
<protein>
    <submittedName>
        <fullName evidence="3">SCP domain-containing protein</fullName>
    </submittedName>
</protein>
<feature type="region of interest" description="Disordered" evidence="1">
    <location>
        <begin position="185"/>
        <end position="233"/>
    </location>
</feature>
<dbReference type="InterPro" id="IPR035940">
    <property type="entry name" value="CAP_sf"/>
</dbReference>
<dbReference type="Gene3D" id="3.40.33.10">
    <property type="entry name" value="CAP"/>
    <property type="match status" value="1"/>
</dbReference>
<proteinExistence type="predicted"/>
<dbReference type="AlphaFoldDB" id="A0A5K3FI94"/>
<dbReference type="InterPro" id="IPR001283">
    <property type="entry name" value="CRISP-related"/>
</dbReference>
<feature type="compositionally biased region" description="Polar residues" evidence="1">
    <location>
        <begin position="224"/>
        <end position="233"/>
    </location>
</feature>
<evidence type="ECO:0000256" key="1">
    <source>
        <dbReference type="SAM" id="MobiDB-lite"/>
    </source>
</evidence>
<evidence type="ECO:0000313" key="3">
    <source>
        <dbReference type="WBParaSite" id="MCU_008411-RA"/>
    </source>
</evidence>
<reference evidence="3" key="1">
    <citation type="submission" date="2019-11" db="UniProtKB">
        <authorList>
            <consortium name="WormBaseParasite"/>
        </authorList>
    </citation>
    <scope>IDENTIFICATION</scope>
</reference>
<dbReference type="SMART" id="SM00198">
    <property type="entry name" value="SCP"/>
    <property type="match status" value="1"/>
</dbReference>
<dbReference type="InterPro" id="IPR014044">
    <property type="entry name" value="CAP_dom"/>
</dbReference>
<organism evidence="3">
    <name type="scientific">Mesocestoides corti</name>
    <name type="common">Flatworm</name>
    <dbReference type="NCBI Taxonomy" id="53468"/>
    <lineage>
        <taxon>Eukaryota</taxon>
        <taxon>Metazoa</taxon>
        <taxon>Spiralia</taxon>
        <taxon>Lophotrochozoa</taxon>
        <taxon>Platyhelminthes</taxon>
        <taxon>Cestoda</taxon>
        <taxon>Eucestoda</taxon>
        <taxon>Cyclophyllidea</taxon>
        <taxon>Mesocestoididae</taxon>
        <taxon>Mesocestoides</taxon>
    </lineage>
</organism>
<feature type="domain" description="SCP" evidence="2">
    <location>
        <begin position="3"/>
        <end position="133"/>
    </location>
</feature>
<sequence>MEELHLQLRENVQPPASNMLLMRYSTELESLINEWLENCLLKEPDSTTSPQYHNTSILMAAGSKRNYSFDAIFEGAVYQKNRYTYENNSCAGYCFHYKQIVWAEATEFACATKKCNAHYFAMCLYRPAHNWPRERPYATGVSCSKCPEGYECYRNQCYANTEPVTDDFEVEPQNEIPALVYEAPHGQDDNLTSADGHHDPVTKSFSAEPKNEPVTNFYEAPISQDDNPTSAST</sequence>
<dbReference type="CDD" id="cd05380">
    <property type="entry name" value="CAP_euk"/>
    <property type="match status" value="1"/>
</dbReference>
<dbReference type="PANTHER" id="PTHR10334">
    <property type="entry name" value="CYSTEINE-RICH SECRETORY PROTEIN-RELATED"/>
    <property type="match status" value="1"/>
</dbReference>